<proteinExistence type="predicted"/>
<dbReference type="PANTHER" id="PTHR46635:SF1">
    <property type="entry name" value="GLYCOSYL TRANSFERASE FAMILY 1 PROTEIN"/>
    <property type="match status" value="1"/>
</dbReference>
<dbReference type="Proteomes" id="UP000012960">
    <property type="component" value="Unplaced"/>
</dbReference>
<dbReference type="SUPFAM" id="SSF53756">
    <property type="entry name" value="UDP-Glycosyltransferase/glycogen phosphorylase"/>
    <property type="match status" value="1"/>
</dbReference>
<evidence type="ECO:0000313" key="5">
    <source>
        <dbReference type="Proteomes" id="UP000012960"/>
    </source>
</evidence>
<dbReference type="InParanoid" id="A0A804KG78"/>
<feature type="compositionally biased region" description="Basic and acidic residues" evidence="1">
    <location>
        <begin position="968"/>
        <end position="987"/>
    </location>
</feature>
<dbReference type="EMBL" id="HG996474">
    <property type="protein sequence ID" value="CAG1834258.1"/>
    <property type="molecule type" value="Genomic_DNA"/>
</dbReference>
<keyword evidence="2" id="KW-0472">Membrane</keyword>
<evidence type="ECO:0000313" key="3">
    <source>
        <dbReference type="EMBL" id="CAG1834258.1"/>
    </source>
</evidence>
<evidence type="ECO:0000313" key="4">
    <source>
        <dbReference type="EnsemblPlants" id="Ma09_p05240.1"/>
    </source>
</evidence>
<reference evidence="4" key="2">
    <citation type="submission" date="2021-05" db="UniProtKB">
        <authorList>
            <consortium name="EnsemblPlants"/>
        </authorList>
    </citation>
    <scope>IDENTIFICATION</scope>
    <source>
        <strain evidence="4">subsp. malaccensis</strain>
    </source>
</reference>
<reference evidence="3" key="1">
    <citation type="submission" date="2021-03" db="EMBL/GenBank/DDBJ databases">
        <authorList>
            <consortium name="Genoscope - CEA"/>
            <person name="William W."/>
        </authorList>
    </citation>
    <scope>NUCLEOTIDE SEQUENCE</scope>
    <source>
        <strain evidence="3">Doubled-haploid Pahang</strain>
    </source>
</reference>
<dbReference type="FunCoup" id="A0A804KG78">
    <property type="interactions" value="2464"/>
</dbReference>
<keyword evidence="2" id="KW-1133">Transmembrane helix</keyword>
<gene>
    <name evidence="3" type="ORF">GSMUA_223630.1</name>
</gene>
<feature type="compositionally biased region" description="Basic residues" evidence="1">
    <location>
        <begin position="988"/>
        <end position="997"/>
    </location>
</feature>
<dbReference type="Pfam" id="PF13692">
    <property type="entry name" value="Glyco_trans_1_4"/>
    <property type="match status" value="1"/>
</dbReference>
<keyword evidence="5" id="KW-1185">Reference proteome</keyword>
<dbReference type="PANTHER" id="PTHR46635">
    <property type="entry name" value="GLYCOSYL TRANSFERASE FAMILY 1 PROTEIN"/>
    <property type="match status" value="1"/>
</dbReference>
<evidence type="ECO:0000256" key="2">
    <source>
        <dbReference type="SAM" id="Phobius"/>
    </source>
</evidence>
<sequence length="1018" mass="116883">MGFLETGVPLKRTAPLLHSSSAAGRRPRLRSRVPRFLIKVHYLHWALAVAVFFLVVVLFQAFLPGSAVEGPPQQWGSVLEGVGDLDYGDGIKFVPTELVQRLERENQEANASAMAFGEPLKRFPLRNPQLAVVVPDLYPDAMQLKMVSIAAALKESGFDIQVFSFHDGPARIVWRSMGIFVKVLPIVTNPETTVDWLDYNGILVNSIQARPVFSCLLQEPFRSVPVIWTIHESSPALRLDEYSKNGQFQLVNEWKQVFSRATVIVFPTHSMPMMYSTFDTGNFMVIPGSPAEAWEADNFVAMQKDRILRESMSSTSDNFLIVVVGSQFSYSGMLLEHALVLEALRPLLQKFPSSNSFYSLLKVHILGWNFTSAYKKALEVIAEKVGYPGSIVEHIVINGDTNRYLGVADLVIYGSFLEEQSFPNILKQSMSLGKLIVAPDLNMIRKYVDNKVNGYLFPKENISMLTQILLQATSNGKLSLLAQRVASVAKGYARNLMASEAIQGYVSLLEKVLRFPSEIMPPKAVEQIPPEFKMQWQWELFANVRGEDHLNSSFRSHKYLDTLEEQWNHSQMQSSANTKSKVDEALISIEWEEEKKIEMMGAGKITEEELDRSDQPHGLWEEVYKNVKRAERASNELHERDERELERTGQPLCIYEPYFGEGTWPFLHQTSLYRGISLSSVGRRPEADDIDASSHLPILRDGYYRDVLGEYGAFFTLAYQIDSIHKNAWIAFQSWRASARKVSLSRKAETQLLEAIEHQTHGDALYFWVRMDKDPRNPQNLNFWRFCDTINAGNCRTAVSEAFRRMYGVGDDWSSLPQMPDDGDSWSVMHSWALPTRSFLEFVMFSRMFIDAMDTKIYDEHHQSASCYLSTSKDRHCYARVLELLVNVWAYHSARHMVYVDPESGSMVEYHRPKSRRGKMWIQWFSYSTLKSMDEDLAEEADADHPDRRWLWPSTGEVFWQGTYEREMNKQQRQKERKKQETKDRIQRIKKRTRQKTLGRYVKPPPERSGYRNTSGTI</sequence>
<dbReference type="AlphaFoldDB" id="A0A804KG78"/>
<feature type="region of interest" description="Disordered" evidence="1">
    <location>
        <begin position="968"/>
        <end position="1018"/>
    </location>
</feature>
<accession>A0A804KG78</accession>
<dbReference type="Gene3D" id="3.40.50.2000">
    <property type="entry name" value="Glycogen Phosphorylase B"/>
    <property type="match status" value="1"/>
</dbReference>
<dbReference type="OMA" id="ADHARND"/>
<dbReference type="Gramene" id="Ma09_t05240.1">
    <property type="protein sequence ID" value="Ma09_p05240.1"/>
    <property type="gene ID" value="Ma09_g05240"/>
</dbReference>
<evidence type="ECO:0000256" key="1">
    <source>
        <dbReference type="SAM" id="MobiDB-lite"/>
    </source>
</evidence>
<name>A0A804KG78_MUSAM</name>
<keyword evidence="2" id="KW-0812">Transmembrane</keyword>
<dbReference type="OrthoDB" id="1592604at2759"/>
<dbReference type="EnsemblPlants" id="Ma09_t05240.1">
    <property type="protein sequence ID" value="Ma09_p05240.1"/>
    <property type="gene ID" value="Ma09_g05240"/>
</dbReference>
<feature type="transmembrane region" description="Helical" evidence="2">
    <location>
        <begin position="42"/>
        <end position="63"/>
    </location>
</feature>
<organism evidence="4 5">
    <name type="scientific">Musa acuminata subsp. malaccensis</name>
    <name type="common">Wild banana</name>
    <name type="synonym">Musa malaccensis</name>
    <dbReference type="NCBI Taxonomy" id="214687"/>
    <lineage>
        <taxon>Eukaryota</taxon>
        <taxon>Viridiplantae</taxon>
        <taxon>Streptophyta</taxon>
        <taxon>Embryophyta</taxon>
        <taxon>Tracheophyta</taxon>
        <taxon>Spermatophyta</taxon>
        <taxon>Magnoliopsida</taxon>
        <taxon>Liliopsida</taxon>
        <taxon>Zingiberales</taxon>
        <taxon>Musaceae</taxon>
        <taxon>Musa</taxon>
    </lineage>
</organism>
<protein>
    <submittedName>
        <fullName evidence="3">(wild Malaysian banana) hypothetical protein</fullName>
    </submittedName>
</protein>
<dbReference type="CDD" id="cd03801">
    <property type="entry name" value="GT4_PimA-like"/>
    <property type="match status" value="1"/>
</dbReference>